<evidence type="ECO:0000313" key="4">
    <source>
        <dbReference type="Proteomes" id="UP000317839"/>
    </source>
</evidence>
<dbReference type="Pfam" id="PF20567">
    <property type="entry name" value="DUF6776"/>
    <property type="match status" value="1"/>
</dbReference>
<gene>
    <name evidence="3" type="ORF">FLL45_14785</name>
</gene>
<organism evidence="3 4">
    <name type="scientific">Aliikangiella marina</name>
    <dbReference type="NCBI Taxonomy" id="1712262"/>
    <lineage>
        <taxon>Bacteria</taxon>
        <taxon>Pseudomonadati</taxon>
        <taxon>Pseudomonadota</taxon>
        <taxon>Gammaproteobacteria</taxon>
        <taxon>Oceanospirillales</taxon>
        <taxon>Pleioneaceae</taxon>
        <taxon>Aliikangiella</taxon>
    </lineage>
</organism>
<name>A0A545TA78_9GAMM</name>
<evidence type="ECO:0000256" key="1">
    <source>
        <dbReference type="SAM" id="Coils"/>
    </source>
</evidence>
<keyword evidence="4" id="KW-1185">Reference proteome</keyword>
<dbReference type="InterPro" id="IPR046703">
    <property type="entry name" value="DUF6776"/>
</dbReference>
<dbReference type="RefSeq" id="WP_142942828.1">
    <property type="nucleotide sequence ID" value="NZ_VIKR01000003.1"/>
</dbReference>
<feature type="transmembrane region" description="Helical" evidence="2">
    <location>
        <begin position="15"/>
        <end position="34"/>
    </location>
</feature>
<dbReference type="AlphaFoldDB" id="A0A545TA78"/>
<keyword evidence="2" id="KW-0472">Membrane</keyword>
<sequence>MQGPQLVIKEQKPTLWYVGIAALALVVILITYFIGRFHDKAIQEALNENVANLQQELDKVQRAYLKANESLVMQAQTAKVDNQSNQQLVETVKQLQESERQLQSELRFYRNIMAPELDKQGLTIAEFDLIKPSPESNPRFKLVLTQVGRHEQFLKGEVQLKVHGKVGEVVKVYPFRELGTFSNKDFQFQFRYFQNIEGELSLPEGFTAEYITIEARTRGLRKNQTAQTQVNWTI</sequence>
<reference evidence="3 4" key="1">
    <citation type="submission" date="2019-06" db="EMBL/GenBank/DDBJ databases">
        <title>Draft genome of Aliikangiella marina GYP-15.</title>
        <authorList>
            <person name="Wang G."/>
        </authorList>
    </citation>
    <scope>NUCLEOTIDE SEQUENCE [LARGE SCALE GENOMIC DNA]</scope>
    <source>
        <strain evidence="3 4">GYP-15</strain>
    </source>
</reference>
<dbReference type="Proteomes" id="UP000317839">
    <property type="component" value="Unassembled WGS sequence"/>
</dbReference>
<proteinExistence type="predicted"/>
<keyword evidence="2" id="KW-1133">Transmembrane helix</keyword>
<protein>
    <submittedName>
        <fullName evidence="3">Uncharacterized protein</fullName>
    </submittedName>
</protein>
<comment type="caution">
    <text evidence="3">The sequence shown here is derived from an EMBL/GenBank/DDBJ whole genome shotgun (WGS) entry which is preliminary data.</text>
</comment>
<keyword evidence="2" id="KW-0812">Transmembrane</keyword>
<dbReference type="OrthoDB" id="7056878at2"/>
<evidence type="ECO:0000256" key="2">
    <source>
        <dbReference type="SAM" id="Phobius"/>
    </source>
</evidence>
<dbReference type="EMBL" id="VIKR01000003">
    <property type="protein sequence ID" value="TQV74120.1"/>
    <property type="molecule type" value="Genomic_DNA"/>
</dbReference>
<evidence type="ECO:0000313" key="3">
    <source>
        <dbReference type="EMBL" id="TQV74120.1"/>
    </source>
</evidence>
<feature type="coiled-coil region" evidence="1">
    <location>
        <begin position="43"/>
        <end position="112"/>
    </location>
</feature>
<accession>A0A545TA78</accession>
<keyword evidence="1" id="KW-0175">Coiled coil</keyword>